<comment type="caution">
    <text evidence="1">The sequence shown here is derived from an EMBL/GenBank/DDBJ whole genome shotgun (WGS) entry which is preliminary data.</text>
</comment>
<protein>
    <submittedName>
        <fullName evidence="1">Uncharacterized protein</fullName>
    </submittedName>
</protein>
<evidence type="ECO:0000313" key="2">
    <source>
        <dbReference type="Proteomes" id="UP000054653"/>
    </source>
</evidence>
<gene>
    <name evidence="1" type="ORF">T03_6093</name>
</gene>
<sequence>MKSFGRRRSVPGLLLQIQFKTLPTDFIEFNTPDGQFFSANDAYQVIKAASIINSFTMHQQYLFIKYSQIISAQLNYANIDIH</sequence>
<accession>A0A0V1CMG1</accession>
<organism evidence="1 2">
    <name type="scientific">Trichinella britovi</name>
    <name type="common">Parasitic roundworm</name>
    <dbReference type="NCBI Taxonomy" id="45882"/>
    <lineage>
        <taxon>Eukaryota</taxon>
        <taxon>Metazoa</taxon>
        <taxon>Ecdysozoa</taxon>
        <taxon>Nematoda</taxon>
        <taxon>Enoplea</taxon>
        <taxon>Dorylaimia</taxon>
        <taxon>Trichinellida</taxon>
        <taxon>Trichinellidae</taxon>
        <taxon>Trichinella</taxon>
    </lineage>
</organism>
<proteinExistence type="predicted"/>
<name>A0A0V1CMG1_TRIBR</name>
<dbReference type="EMBL" id="JYDI01000150">
    <property type="protein sequence ID" value="KRY50431.1"/>
    <property type="molecule type" value="Genomic_DNA"/>
</dbReference>
<dbReference type="AlphaFoldDB" id="A0A0V1CMG1"/>
<keyword evidence="2" id="KW-1185">Reference proteome</keyword>
<evidence type="ECO:0000313" key="1">
    <source>
        <dbReference type="EMBL" id="KRY50431.1"/>
    </source>
</evidence>
<reference evidence="1 2" key="1">
    <citation type="submission" date="2015-01" db="EMBL/GenBank/DDBJ databases">
        <title>Evolution of Trichinella species and genotypes.</title>
        <authorList>
            <person name="Korhonen P.K."/>
            <person name="Edoardo P."/>
            <person name="Giuseppe L.R."/>
            <person name="Gasser R.B."/>
        </authorList>
    </citation>
    <scope>NUCLEOTIDE SEQUENCE [LARGE SCALE GENOMIC DNA]</scope>
    <source>
        <strain evidence="1">ISS120</strain>
    </source>
</reference>
<dbReference type="Proteomes" id="UP000054653">
    <property type="component" value="Unassembled WGS sequence"/>
</dbReference>